<dbReference type="InterPro" id="IPR009267">
    <property type="entry name" value="NTP_transf_6"/>
</dbReference>
<dbReference type="Proteomes" id="UP000027238">
    <property type="component" value="Unassembled WGS sequence"/>
</dbReference>
<evidence type="ECO:0000313" key="1">
    <source>
        <dbReference type="EMBL" id="KDN70609.1"/>
    </source>
</evidence>
<dbReference type="OMA" id="VWDKLHG"/>
<evidence type="ECO:0000313" key="2">
    <source>
        <dbReference type="Proteomes" id="UP000027238"/>
    </source>
</evidence>
<sequence>MSPAFGTQSHSIANQALHFTMDPSQLPLDEQLVHLRRTLSTNGTLVKVLSLAKTLNLPNWYLAGGAVSQTIWNSVAGLAPNTGISDYDLVYFDDSDLSYEAEDAVIRRGREVFAGIPVEVEIRNQARVHLWYPAKFGLPCPQHKSVEAGIDTWISTSAMIGVRLEEDDRWKVYAPIGLSDYYKMVVRPNTVIGVKEAYEEKARRWLGIWEGLTVFPWPENQTPLRFDKGNEE</sequence>
<gene>
    <name evidence="1" type="ORF">CSUB01_04470</name>
</gene>
<organism evidence="1 2">
    <name type="scientific">Colletotrichum sublineola</name>
    <name type="common">Sorghum anthracnose fungus</name>
    <dbReference type="NCBI Taxonomy" id="1173701"/>
    <lineage>
        <taxon>Eukaryota</taxon>
        <taxon>Fungi</taxon>
        <taxon>Dikarya</taxon>
        <taxon>Ascomycota</taxon>
        <taxon>Pezizomycotina</taxon>
        <taxon>Sordariomycetes</taxon>
        <taxon>Hypocreomycetidae</taxon>
        <taxon>Glomerellales</taxon>
        <taxon>Glomerellaceae</taxon>
        <taxon>Colletotrichum</taxon>
        <taxon>Colletotrichum graminicola species complex</taxon>
    </lineage>
</organism>
<keyword evidence="2" id="KW-1185">Reference proteome</keyword>
<protein>
    <submittedName>
        <fullName evidence="1">Uncharacterized protein</fullName>
    </submittedName>
</protein>
<dbReference type="PANTHER" id="PTHR39166:SF1">
    <property type="entry name" value="BLL1166 PROTEIN"/>
    <property type="match status" value="1"/>
</dbReference>
<comment type="caution">
    <text evidence="1">The sequence shown here is derived from an EMBL/GenBank/DDBJ whole genome shotgun (WGS) entry which is preliminary data.</text>
</comment>
<proteinExistence type="predicted"/>
<dbReference type="Pfam" id="PF06042">
    <property type="entry name" value="NTP_transf_6"/>
    <property type="match status" value="1"/>
</dbReference>
<reference evidence="2" key="1">
    <citation type="journal article" date="2014" name="Genome Announc.">
        <title>Draft genome sequence of Colletotrichum sublineola, a destructive pathogen of cultivated sorghum.</title>
        <authorList>
            <person name="Baroncelli R."/>
            <person name="Sanz-Martin J.M."/>
            <person name="Rech G.E."/>
            <person name="Sukno S.A."/>
            <person name="Thon M.R."/>
        </authorList>
    </citation>
    <scope>NUCLEOTIDE SEQUENCE [LARGE SCALE GENOMIC DNA]</scope>
    <source>
        <strain evidence="2">TX430BB</strain>
    </source>
</reference>
<name>A0A066XSC4_COLSU</name>
<dbReference type="eggNOG" id="ENOG502SMIF">
    <property type="taxonomic scope" value="Eukaryota"/>
</dbReference>
<dbReference type="HOGENOM" id="CLU_092842_0_0_1"/>
<accession>A0A066XSC4</accession>
<dbReference type="EMBL" id="JMSE01000325">
    <property type="protein sequence ID" value="KDN70609.1"/>
    <property type="molecule type" value="Genomic_DNA"/>
</dbReference>
<dbReference type="AlphaFoldDB" id="A0A066XSC4"/>
<dbReference type="PANTHER" id="PTHR39166">
    <property type="entry name" value="BLL1166 PROTEIN"/>
    <property type="match status" value="1"/>
</dbReference>
<dbReference type="OrthoDB" id="3923682at2759"/>